<dbReference type="Proteomes" id="UP000562395">
    <property type="component" value="Unassembled WGS sequence"/>
</dbReference>
<keyword evidence="5" id="KW-1185">Reference proteome</keyword>
<dbReference type="PANTHER" id="PTHR43854:SF1">
    <property type="entry name" value="INDOLEPYRUVATE OXIDOREDUCTASE SUBUNIT IORB"/>
    <property type="match status" value="1"/>
</dbReference>
<organism evidence="4 5">
    <name type="scientific">Novosphingobium hassiacum</name>
    <dbReference type="NCBI Taxonomy" id="173676"/>
    <lineage>
        <taxon>Bacteria</taxon>
        <taxon>Pseudomonadati</taxon>
        <taxon>Pseudomonadota</taxon>
        <taxon>Alphaproteobacteria</taxon>
        <taxon>Sphingomonadales</taxon>
        <taxon>Sphingomonadaceae</taxon>
        <taxon>Novosphingobium</taxon>
    </lineage>
</organism>
<accession>A0A7W5ZWB5</accession>
<comment type="caution">
    <text evidence="4">The sequence shown here is derived from an EMBL/GenBank/DDBJ whole genome shotgun (WGS) entry which is preliminary data.</text>
</comment>
<sequence>MMRDETVRLALAPAGDATERPISIAIVAMGGQGGGVLTGWVVKLAEDAGWVAQSTSVPGVAQRTGATIYYVEMMRAQDGRKPILAQMPTPGDVDVVLASEFMEAGRSILRGIVTPGRTTLIASDHRSLAISEKSAPGLGIADSSAVTDAIGVAARQEIIFDMNALAIENGSVISSAMFGALAGSGALPFPLEAYHAVIGTGGKGAAASLRAFGAAFERTVAMAETANAEPVAPAATPAPKPDAAIPRFRDHRMDTLARRVDALELPRPAAELALRGLAKVVDFQDLDYGSEYLERLERIHQIDQMLGDATASETGHAHELTAQTAKYLANAMAYDDIVRVADLKTRAGRRQRIVDEVGAREDQILHTTEYMHPRLEELAGILPAGFARWLQRQTGLYGWLDRRIDKGRRVRTYSAGWFVLLYIVGGLRSWRRASLRHATEMAHIEAWLAQAVQAAQYDYALGVEIVKCRRLIKGYSDTHERSQSKFAKVTAAIQQLFGRDDAAKWASRLRETAIRDGEGGDLDGLIKTIRSFA</sequence>
<dbReference type="AlphaFoldDB" id="A0A7W5ZWB5"/>
<gene>
    <name evidence="4" type="ORF">GGQ88_000597</name>
</gene>
<reference evidence="4 5" key="1">
    <citation type="submission" date="2020-08" db="EMBL/GenBank/DDBJ databases">
        <title>Genomic Encyclopedia of Type Strains, Phase IV (KMG-IV): sequencing the most valuable type-strain genomes for metagenomic binning, comparative biology and taxonomic classification.</title>
        <authorList>
            <person name="Goeker M."/>
        </authorList>
    </citation>
    <scope>NUCLEOTIDE SEQUENCE [LARGE SCALE GENOMIC DNA]</scope>
    <source>
        <strain evidence="4 5">DSM 14552</strain>
    </source>
</reference>
<dbReference type="InterPro" id="IPR046667">
    <property type="entry name" value="DUF6537"/>
</dbReference>
<dbReference type="Pfam" id="PF20169">
    <property type="entry name" value="DUF6537"/>
    <property type="match status" value="1"/>
</dbReference>
<dbReference type="InterPro" id="IPR052198">
    <property type="entry name" value="IorB_Oxidoreductase"/>
</dbReference>
<evidence type="ECO:0000259" key="3">
    <source>
        <dbReference type="Pfam" id="PF20169"/>
    </source>
</evidence>
<dbReference type="PANTHER" id="PTHR43854">
    <property type="entry name" value="INDOLEPYRUVATE OXIDOREDUCTASE SUBUNIT IORB"/>
    <property type="match status" value="1"/>
</dbReference>
<dbReference type="NCBIfam" id="NF006179">
    <property type="entry name" value="PRK08312.1"/>
    <property type="match status" value="1"/>
</dbReference>
<dbReference type="InterPro" id="IPR019752">
    <property type="entry name" value="Pyrv/ketoisovalerate_OxRed_cat"/>
</dbReference>
<protein>
    <submittedName>
        <fullName evidence="4">Indolepyruvate ferredoxin oxidoreductase beta subunit</fullName>
        <ecNumber evidence="4">1.2.7.8</ecNumber>
    </submittedName>
</protein>
<feature type="domain" description="Pyruvate/ketoisovalerate oxidoreductase catalytic" evidence="2">
    <location>
        <begin position="30"/>
        <end position="217"/>
    </location>
</feature>
<evidence type="ECO:0000259" key="2">
    <source>
        <dbReference type="Pfam" id="PF01558"/>
    </source>
</evidence>
<evidence type="ECO:0000256" key="1">
    <source>
        <dbReference type="ARBA" id="ARBA00023002"/>
    </source>
</evidence>
<dbReference type="RefSeq" id="WP_221214467.1">
    <property type="nucleotide sequence ID" value="NZ_JACICY010000001.1"/>
</dbReference>
<feature type="domain" description="DUF6537" evidence="3">
    <location>
        <begin position="270"/>
        <end position="490"/>
    </location>
</feature>
<dbReference type="Gene3D" id="3.40.920.10">
    <property type="entry name" value="Pyruvate-ferredoxin oxidoreductase, PFOR, domain III"/>
    <property type="match status" value="1"/>
</dbReference>
<dbReference type="InterPro" id="IPR002869">
    <property type="entry name" value="Pyrv_flavodox_OxRed_cen"/>
</dbReference>
<proteinExistence type="predicted"/>
<keyword evidence="1 4" id="KW-0560">Oxidoreductase</keyword>
<dbReference type="EC" id="1.2.7.8" evidence="4"/>
<dbReference type="Pfam" id="PF01558">
    <property type="entry name" value="POR"/>
    <property type="match status" value="1"/>
</dbReference>
<dbReference type="GO" id="GO:0043805">
    <property type="term" value="F:indolepyruvate ferredoxin oxidoreductase activity"/>
    <property type="evidence" value="ECO:0007669"/>
    <property type="project" value="UniProtKB-EC"/>
</dbReference>
<dbReference type="EMBL" id="JACICY010000001">
    <property type="protein sequence ID" value="MBB3859357.1"/>
    <property type="molecule type" value="Genomic_DNA"/>
</dbReference>
<evidence type="ECO:0000313" key="5">
    <source>
        <dbReference type="Proteomes" id="UP000562395"/>
    </source>
</evidence>
<name>A0A7W5ZWB5_9SPHN</name>
<evidence type="ECO:0000313" key="4">
    <source>
        <dbReference type="EMBL" id="MBB3859357.1"/>
    </source>
</evidence>
<keyword evidence="4" id="KW-0670">Pyruvate</keyword>